<dbReference type="OrthoDB" id="9789781at2"/>
<dbReference type="EMBL" id="FZPA01000008">
    <property type="protein sequence ID" value="SNS96353.1"/>
    <property type="molecule type" value="Genomic_DNA"/>
</dbReference>
<feature type="domain" description="AbiEi antitoxin N-terminal" evidence="1">
    <location>
        <begin position="18"/>
        <end position="55"/>
    </location>
</feature>
<dbReference type="InterPro" id="IPR025159">
    <property type="entry name" value="AbiEi_N"/>
</dbReference>
<reference evidence="2 3" key="1">
    <citation type="submission" date="2017-06" db="EMBL/GenBank/DDBJ databases">
        <authorList>
            <person name="Kim H.J."/>
            <person name="Triplett B.A."/>
        </authorList>
    </citation>
    <scope>NUCLEOTIDE SEQUENCE [LARGE SCALE GENOMIC DNA]</scope>
    <source>
        <strain evidence="2 3">DS15</strain>
    </source>
</reference>
<dbReference type="Proteomes" id="UP000198339">
    <property type="component" value="Unassembled WGS sequence"/>
</dbReference>
<name>A0A239ITJ8_9SPHN</name>
<dbReference type="Pfam" id="PF13338">
    <property type="entry name" value="AbiEi_4"/>
    <property type="match status" value="1"/>
</dbReference>
<sequence>MPAMPHTQRDHLRAMVAQHGIVRAQELRKAGIAGTTIQRALEDGELVRIGRGLYQDSRSDIDTDQTLAEVAKRVPKGVIAMISALAFHGLTDQMPRRVWVAIGPSDWSPVPAYPPTRIVRFTEKYLRQGTEHHKIAGVDVPIYSAAKTLADLFRNGRLVDRSVAVEGLRAAIEQRKATPAQIAEAARSGGAWRIMRPYLEALTFNG</sequence>
<evidence type="ECO:0000313" key="2">
    <source>
        <dbReference type="EMBL" id="SNS96353.1"/>
    </source>
</evidence>
<dbReference type="AlphaFoldDB" id="A0A239ITJ8"/>
<proteinExistence type="predicted"/>
<evidence type="ECO:0000313" key="3">
    <source>
        <dbReference type="Proteomes" id="UP000198339"/>
    </source>
</evidence>
<keyword evidence="3" id="KW-1185">Reference proteome</keyword>
<gene>
    <name evidence="2" type="ORF">SAMN06295955_108129</name>
</gene>
<accession>A0A239ITJ8</accession>
<protein>
    <submittedName>
        <fullName evidence="2">Transcriptional regulator, AbiEi antitoxin, Type IV TA system</fullName>
    </submittedName>
</protein>
<evidence type="ECO:0000259" key="1">
    <source>
        <dbReference type="Pfam" id="PF13338"/>
    </source>
</evidence>
<organism evidence="2 3">
    <name type="scientific">Sphingopyxis indica</name>
    <dbReference type="NCBI Taxonomy" id="436663"/>
    <lineage>
        <taxon>Bacteria</taxon>
        <taxon>Pseudomonadati</taxon>
        <taxon>Pseudomonadota</taxon>
        <taxon>Alphaproteobacteria</taxon>
        <taxon>Sphingomonadales</taxon>
        <taxon>Sphingomonadaceae</taxon>
        <taxon>Sphingopyxis</taxon>
    </lineage>
</organism>